<dbReference type="Proteomes" id="UP000544222">
    <property type="component" value="Unassembled WGS sequence"/>
</dbReference>
<dbReference type="RefSeq" id="WP_183413047.1">
    <property type="nucleotide sequence ID" value="NZ_JACHYB010000001.1"/>
</dbReference>
<sequence length="259" mass="29573">MQESFTILCDVRYFPEQAFRLATEWSKAFNKPISLLSLVSDEQERSGVESVHRKWKQEKEDVFLTYCKTGSLPFLSLILNELDVAILIIPLAKQTRFYRVMPLLSACRDLRMPYVFIKEGFSLIACRRWLIPVGFLPEEKEKGVIASSFGRFYPSSFDILLANDYGPRAARNAEAIQTLLTKFSIPYRLSKGRKDSFGIQQEAVMRASQGEADIVVLTASREYGLDDLLFGPPERKMIVNSRVPLLILNPRDDLYVLCG</sequence>
<evidence type="ECO:0000313" key="1">
    <source>
        <dbReference type="EMBL" id="MBB3187263.1"/>
    </source>
</evidence>
<evidence type="ECO:0000313" key="2">
    <source>
        <dbReference type="Proteomes" id="UP000544222"/>
    </source>
</evidence>
<dbReference type="EMBL" id="JACHYB010000001">
    <property type="protein sequence ID" value="MBB3187263.1"/>
    <property type="molecule type" value="Genomic_DNA"/>
</dbReference>
<name>A0A7W5H165_9PORP</name>
<organism evidence="1 2">
    <name type="scientific">Microbacter margulisiae</name>
    <dbReference type="NCBI Taxonomy" id="1350067"/>
    <lineage>
        <taxon>Bacteria</taxon>
        <taxon>Pseudomonadati</taxon>
        <taxon>Bacteroidota</taxon>
        <taxon>Bacteroidia</taxon>
        <taxon>Bacteroidales</taxon>
        <taxon>Porphyromonadaceae</taxon>
        <taxon>Microbacter</taxon>
    </lineage>
</organism>
<dbReference type="AlphaFoldDB" id="A0A7W5H165"/>
<accession>A0A7W5H165</accession>
<proteinExistence type="predicted"/>
<dbReference type="Gene3D" id="3.40.50.12370">
    <property type="match status" value="1"/>
</dbReference>
<comment type="caution">
    <text evidence="1">The sequence shown here is derived from an EMBL/GenBank/DDBJ whole genome shotgun (WGS) entry which is preliminary data.</text>
</comment>
<gene>
    <name evidence="1" type="ORF">FHX64_001426</name>
</gene>
<protein>
    <submittedName>
        <fullName evidence="1">Nucleotide-binding universal stress UspA family protein</fullName>
    </submittedName>
</protein>
<reference evidence="1 2" key="1">
    <citation type="submission" date="2020-08" db="EMBL/GenBank/DDBJ databases">
        <title>Genomic Encyclopedia of Type Strains, Phase IV (KMG-IV): sequencing the most valuable type-strain genomes for metagenomic binning, comparative biology and taxonomic classification.</title>
        <authorList>
            <person name="Goeker M."/>
        </authorList>
    </citation>
    <scope>NUCLEOTIDE SEQUENCE [LARGE SCALE GENOMIC DNA]</scope>
    <source>
        <strain evidence="1 2">DSM 27471</strain>
    </source>
</reference>
<keyword evidence="2" id="KW-1185">Reference proteome</keyword>